<sequence>MREIFVQHIFGDYDVSMRVPNGNVICIAGYFSFINNAIIESVHIEEKKMGLGPICGTPAQDLYVLENLPFTLTENLLSLKSR</sequence>
<name>A0A8X6HWI7_TRICU</name>
<evidence type="ECO:0000313" key="1">
    <source>
        <dbReference type="EMBL" id="GFQ94074.1"/>
    </source>
</evidence>
<proteinExistence type="predicted"/>
<dbReference type="EMBL" id="BMAO01014299">
    <property type="protein sequence ID" value="GFQ94074.1"/>
    <property type="molecule type" value="Genomic_DNA"/>
</dbReference>
<protein>
    <submittedName>
        <fullName evidence="1">Uncharacterized protein</fullName>
    </submittedName>
</protein>
<accession>A0A8X6HWI7</accession>
<evidence type="ECO:0000313" key="2">
    <source>
        <dbReference type="Proteomes" id="UP000887116"/>
    </source>
</evidence>
<reference evidence="1" key="1">
    <citation type="submission" date="2020-07" db="EMBL/GenBank/DDBJ databases">
        <title>Multicomponent nature underlies the extraordinary mechanical properties of spider dragline silk.</title>
        <authorList>
            <person name="Kono N."/>
            <person name="Nakamura H."/>
            <person name="Mori M."/>
            <person name="Yoshida Y."/>
            <person name="Ohtoshi R."/>
            <person name="Malay A.D."/>
            <person name="Moran D.A.P."/>
            <person name="Tomita M."/>
            <person name="Numata K."/>
            <person name="Arakawa K."/>
        </authorList>
    </citation>
    <scope>NUCLEOTIDE SEQUENCE</scope>
</reference>
<organism evidence="1 2">
    <name type="scientific">Trichonephila clavata</name>
    <name type="common">Joro spider</name>
    <name type="synonym">Nephila clavata</name>
    <dbReference type="NCBI Taxonomy" id="2740835"/>
    <lineage>
        <taxon>Eukaryota</taxon>
        <taxon>Metazoa</taxon>
        <taxon>Ecdysozoa</taxon>
        <taxon>Arthropoda</taxon>
        <taxon>Chelicerata</taxon>
        <taxon>Arachnida</taxon>
        <taxon>Araneae</taxon>
        <taxon>Araneomorphae</taxon>
        <taxon>Entelegynae</taxon>
        <taxon>Araneoidea</taxon>
        <taxon>Nephilidae</taxon>
        <taxon>Trichonephila</taxon>
    </lineage>
</organism>
<keyword evidence="2" id="KW-1185">Reference proteome</keyword>
<gene>
    <name evidence="1" type="ORF">TNCT_578651</name>
</gene>
<comment type="caution">
    <text evidence="1">The sequence shown here is derived from an EMBL/GenBank/DDBJ whole genome shotgun (WGS) entry which is preliminary data.</text>
</comment>
<dbReference type="AlphaFoldDB" id="A0A8X6HWI7"/>
<dbReference type="Proteomes" id="UP000887116">
    <property type="component" value="Unassembled WGS sequence"/>
</dbReference>